<comment type="caution">
    <text evidence="2">The sequence shown here is derived from an EMBL/GenBank/DDBJ whole genome shotgun (WGS) entry which is preliminary data.</text>
</comment>
<dbReference type="EMBL" id="JAOPHQ010005408">
    <property type="protein sequence ID" value="KAK0135745.1"/>
    <property type="molecule type" value="Genomic_DNA"/>
</dbReference>
<sequence>MLIDAAQQETADSVDVNDPLPSTCDTGTQCNVKPRGRSHAVQVNLKPKMVSVGTQTQTSTPLTSPEQTDDEDDPSVISDSSWVPGGHMSHLGIDKFIVCQEVLMSLFALCPACCEKSDSLCIMWLPTFLAKPANAPQEHGPQEESHFGGVWPDVTLPHWRPMWGSSDQDGTRKGCPSYTGATSRGRGQPPQHQLPLNGTEERGGSAATATGNRLPLASPGSSLEQPRPAAPLPGDQEPKAPCSRRRWEGDHASSPWWRGVTQRLFQALREATSAAQLSGLLQNPSSQPLQPATPETPPPAGAAAPGLRSPGRRGRVGLACDPGEVWR</sequence>
<reference evidence="2" key="1">
    <citation type="journal article" date="2023" name="Front. Mar. Sci.">
        <title>A new Merluccius polli reference genome to investigate the effects of global change in West African waters.</title>
        <authorList>
            <person name="Mateo J.L."/>
            <person name="Blanco-Fernandez C."/>
            <person name="Garcia-Vazquez E."/>
            <person name="Machado-Schiaffino G."/>
        </authorList>
    </citation>
    <scope>NUCLEOTIDE SEQUENCE</scope>
    <source>
        <strain evidence="2">C29</strain>
        <tissue evidence="2">Fin</tissue>
    </source>
</reference>
<protein>
    <submittedName>
        <fullName evidence="2">Uncharacterized protein</fullName>
    </submittedName>
</protein>
<feature type="region of interest" description="Disordered" evidence="1">
    <location>
        <begin position="1"/>
        <end position="31"/>
    </location>
</feature>
<feature type="region of interest" description="Disordered" evidence="1">
    <location>
        <begin position="281"/>
        <end position="327"/>
    </location>
</feature>
<feature type="region of interest" description="Disordered" evidence="1">
    <location>
        <begin position="47"/>
        <end position="78"/>
    </location>
</feature>
<evidence type="ECO:0000313" key="2">
    <source>
        <dbReference type="EMBL" id="KAK0135745.1"/>
    </source>
</evidence>
<feature type="region of interest" description="Disordered" evidence="1">
    <location>
        <begin position="158"/>
        <end position="253"/>
    </location>
</feature>
<evidence type="ECO:0000256" key="1">
    <source>
        <dbReference type="SAM" id="MobiDB-lite"/>
    </source>
</evidence>
<gene>
    <name evidence="2" type="ORF">N1851_028368</name>
</gene>
<keyword evidence="3" id="KW-1185">Reference proteome</keyword>
<name>A0AA47M8U9_MERPO</name>
<organism evidence="2 3">
    <name type="scientific">Merluccius polli</name>
    <name type="common">Benguela hake</name>
    <name type="synonym">Merluccius cadenati</name>
    <dbReference type="NCBI Taxonomy" id="89951"/>
    <lineage>
        <taxon>Eukaryota</taxon>
        <taxon>Metazoa</taxon>
        <taxon>Chordata</taxon>
        <taxon>Craniata</taxon>
        <taxon>Vertebrata</taxon>
        <taxon>Euteleostomi</taxon>
        <taxon>Actinopterygii</taxon>
        <taxon>Neopterygii</taxon>
        <taxon>Teleostei</taxon>
        <taxon>Neoteleostei</taxon>
        <taxon>Acanthomorphata</taxon>
        <taxon>Zeiogadaria</taxon>
        <taxon>Gadariae</taxon>
        <taxon>Gadiformes</taxon>
        <taxon>Gadoidei</taxon>
        <taxon>Merlucciidae</taxon>
        <taxon>Merluccius</taxon>
    </lineage>
</organism>
<proteinExistence type="predicted"/>
<evidence type="ECO:0000313" key="3">
    <source>
        <dbReference type="Proteomes" id="UP001174136"/>
    </source>
</evidence>
<accession>A0AA47M8U9</accession>
<dbReference type="AlphaFoldDB" id="A0AA47M8U9"/>
<feature type="compositionally biased region" description="Low complexity" evidence="1">
    <location>
        <begin position="54"/>
        <end position="66"/>
    </location>
</feature>
<dbReference type="Proteomes" id="UP001174136">
    <property type="component" value="Unassembled WGS sequence"/>
</dbReference>